<reference evidence="1" key="1">
    <citation type="submission" date="2022-04" db="EMBL/GenBank/DDBJ databases">
        <title>Genome of the entomopathogenic fungus Entomophthora muscae.</title>
        <authorList>
            <person name="Elya C."/>
            <person name="Lovett B.R."/>
            <person name="Lee E."/>
            <person name="Macias A.M."/>
            <person name="Hajek A.E."/>
            <person name="De Bivort B.L."/>
            <person name="Kasson M.T."/>
            <person name="De Fine Licht H.H."/>
            <person name="Stajich J.E."/>
        </authorList>
    </citation>
    <scope>NUCLEOTIDE SEQUENCE</scope>
    <source>
        <strain evidence="1">Berkeley</strain>
    </source>
</reference>
<accession>A0ACC2UKK8</accession>
<protein>
    <submittedName>
        <fullName evidence="1">Uncharacterized protein</fullName>
    </submittedName>
</protein>
<evidence type="ECO:0000313" key="1">
    <source>
        <dbReference type="EMBL" id="KAJ9087380.1"/>
    </source>
</evidence>
<keyword evidence="2" id="KW-1185">Reference proteome</keyword>
<name>A0ACC2UKK8_9FUNG</name>
<proteinExistence type="predicted"/>
<dbReference type="Proteomes" id="UP001165960">
    <property type="component" value="Unassembled WGS sequence"/>
</dbReference>
<evidence type="ECO:0000313" key="2">
    <source>
        <dbReference type="Proteomes" id="UP001165960"/>
    </source>
</evidence>
<organism evidence="1 2">
    <name type="scientific">Entomophthora muscae</name>
    <dbReference type="NCBI Taxonomy" id="34485"/>
    <lineage>
        <taxon>Eukaryota</taxon>
        <taxon>Fungi</taxon>
        <taxon>Fungi incertae sedis</taxon>
        <taxon>Zoopagomycota</taxon>
        <taxon>Entomophthoromycotina</taxon>
        <taxon>Entomophthoromycetes</taxon>
        <taxon>Entomophthorales</taxon>
        <taxon>Entomophthoraceae</taxon>
        <taxon>Entomophthora</taxon>
    </lineage>
</organism>
<sequence length="149" mass="16626">MRVKETGVTGTRFISRLLPISNTCYSNLSDIELLATKLIDPVFCVKDPITNEIAPLKFAIAFNSRLCSQIKKEEVISRVASLVKEPHTVDLTKPDVTIVIEIFKNICGISLVRDFHELKKYNIQLVGQLGRENLASKASQKDEAPIENA</sequence>
<dbReference type="EMBL" id="QTSX02000273">
    <property type="protein sequence ID" value="KAJ9087380.1"/>
    <property type="molecule type" value="Genomic_DNA"/>
</dbReference>
<gene>
    <name evidence="1" type="ORF">DSO57_1033877</name>
</gene>
<comment type="caution">
    <text evidence="1">The sequence shown here is derived from an EMBL/GenBank/DDBJ whole genome shotgun (WGS) entry which is preliminary data.</text>
</comment>